<dbReference type="AlphaFoldDB" id="A0A0A0CZ16"/>
<evidence type="ECO:0000259" key="1">
    <source>
        <dbReference type="Pfam" id="PF08770"/>
    </source>
</evidence>
<dbReference type="NCBIfam" id="TIGR04490">
    <property type="entry name" value="SoxZ_true"/>
    <property type="match status" value="1"/>
</dbReference>
<dbReference type="OrthoDB" id="9795530at2"/>
<feature type="domain" description="Sulphur oxidation protein SoxZ" evidence="1">
    <location>
        <begin position="10"/>
        <end position="100"/>
    </location>
</feature>
<gene>
    <name evidence="2" type="ORF">P409_29830</name>
</gene>
<dbReference type="InterPro" id="IPR030995">
    <property type="entry name" value="SoxZ"/>
</dbReference>
<name>A0A0A0CZ16_9PROT</name>
<evidence type="ECO:0000313" key="2">
    <source>
        <dbReference type="EMBL" id="KGM30989.1"/>
    </source>
</evidence>
<dbReference type="InterPro" id="IPR013783">
    <property type="entry name" value="Ig-like_fold"/>
</dbReference>
<dbReference type="Gene3D" id="2.60.40.10">
    <property type="entry name" value="Immunoglobulins"/>
    <property type="match status" value="1"/>
</dbReference>
<protein>
    <submittedName>
        <fullName evidence="2">Sulfur oxidation protein</fullName>
    </submittedName>
</protein>
<dbReference type="EMBL" id="JANX01000632">
    <property type="protein sequence ID" value="KGM30989.1"/>
    <property type="molecule type" value="Genomic_DNA"/>
</dbReference>
<dbReference type="Proteomes" id="UP000029995">
    <property type="component" value="Unassembled WGS sequence"/>
</dbReference>
<dbReference type="Pfam" id="PF08770">
    <property type="entry name" value="SoxZ"/>
    <property type="match status" value="1"/>
</dbReference>
<dbReference type="SUPFAM" id="SSF81296">
    <property type="entry name" value="E set domains"/>
    <property type="match status" value="1"/>
</dbReference>
<evidence type="ECO:0000313" key="3">
    <source>
        <dbReference type="Proteomes" id="UP000029995"/>
    </source>
</evidence>
<comment type="caution">
    <text evidence="2">The sequence shown here is derived from an EMBL/GenBank/DDBJ whole genome shotgun (WGS) entry which is preliminary data.</text>
</comment>
<dbReference type="InterPro" id="IPR014756">
    <property type="entry name" value="Ig_E-set"/>
</dbReference>
<dbReference type="InterPro" id="IPR014880">
    <property type="entry name" value="SoxZ_dom"/>
</dbReference>
<proteinExistence type="predicted"/>
<organism evidence="2 3">
    <name type="scientific">Inquilinus limosus MP06</name>
    <dbReference type="NCBI Taxonomy" id="1398085"/>
    <lineage>
        <taxon>Bacteria</taxon>
        <taxon>Pseudomonadati</taxon>
        <taxon>Pseudomonadota</taxon>
        <taxon>Alphaproteobacteria</taxon>
        <taxon>Rhodospirillales</taxon>
        <taxon>Rhodospirillaceae</taxon>
        <taxon>Inquilinus</taxon>
    </lineage>
</organism>
<reference evidence="2 3" key="1">
    <citation type="submission" date="2014-01" db="EMBL/GenBank/DDBJ databases">
        <title>Genome sequence determination for a cystic fibrosis isolate, Inquilinus limosus.</title>
        <authorList>
            <person name="Pino M."/>
            <person name="Di Conza J."/>
            <person name="Gutkind G."/>
        </authorList>
    </citation>
    <scope>NUCLEOTIDE SEQUENCE [LARGE SCALE GENOMIC DNA]</scope>
    <source>
        <strain evidence="2 3">MP06</strain>
    </source>
</reference>
<sequence length="106" mass="11474">MTRALINAAKTARRGEVIEIKAMIAHKMETGYRLGPNGQPIPRDIIHRFACTYGGVEVFAAELFPAMSANPFIAFTTVATESGTIEFAWTADDGTVERAAVEITVT</sequence>
<accession>A0A0A0CZ16</accession>
<dbReference type="RefSeq" id="WP_034846978.1">
    <property type="nucleotide sequence ID" value="NZ_JANX01000632.1"/>
</dbReference>